<gene>
    <name evidence="1" type="ORF">ORI27_28820</name>
</gene>
<organism evidence="1 2">
    <name type="scientific">Mycobacterium pinniadriaticum</name>
    <dbReference type="NCBI Taxonomy" id="2994102"/>
    <lineage>
        <taxon>Bacteria</taxon>
        <taxon>Bacillati</taxon>
        <taxon>Actinomycetota</taxon>
        <taxon>Actinomycetes</taxon>
        <taxon>Mycobacteriales</taxon>
        <taxon>Mycobacteriaceae</taxon>
        <taxon>Mycobacterium</taxon>
    </lineage>
</organism>
<dbReference type="Gene3D" id="3.30.530.20">
    <property type="match status" value="1"/>
</dbReference>
<dbReference type="InterPro" id="IPR019587">
    <property type="entry name" value="Polyketide_cyclase/dehydratase"/>
</dbReference>
<accession>A0ABT3SME3</accession>
<comment type="caution">
    <text evidence="1">The sequence shown here is derived from an EMBL/GenBank/DDBJ whole genome shotgun (WGS) entry which is preliminary data.</text>
</comment>
<evidence type="ECO:0000313" key="2">
    <source>
        <dbReference type="Proteomes" id="UP001300745"/>
    </source>
</evidence>
<sequence>MPTQIRRIEVSGVINAPAELVFAFLARPDNHVALDTTGMIRSSADHRTLTELGTVFVMNMHNRMKGDHQVENHVICYEPRRAIGWAPAEPGEEPAGHTWTWRMTPLGPERTLVTETYDWSAFRHTDMLDHLPVADRSQMQESLQRLAEELGHRSEN</sequence>
<dbReference type="EMBL" id="JAPJDO010000045">
    <property type="protein sequence ID" value="MCX2940700.1"/>
    <property type="molecule type" value="Genomic_DNA"/>
</dbReference>
<dbReference type="Pfam" id="PF10604">
    <property type="entry name" value="Polyketide_cyc2"/>
    <property type="match status" value="1"/>
</dbReference>
<reference evidence="1 2" key="1">
    <citation type="submission" date="2022-11" db="EMBL/GenBank/DDBJ databases">
        <title>Mycobacterium sp. nov.</title>
        <authorList>
            <person name="Papic B."/>
            <person name="Spicic S."/>
            <person name="Duvnjak S."/>
        </authorList>
    </citation>
    <scope>NUCLEOTIDE SEQUENCE [LARGE SCALE GENOMIC DNA]</scope>
    <source>
        <strain evidence="1 2">CVI_P4</strain>
    </source>
</reference>
<name>A0ABT3SME3_9MYCO</name>
<dbReference type="RefSeq" id="WP_266000544.1">
    <property type="nucleotide sequence ID" value="NZ_JAPJDN010000045.1"/>
</dbReference>
<dbReference type="SUPFAM" id="SSF55961">
    <property type="entry name" value="Bet v1-like"/>
    <property type="match status" value="1"/>
</dbReference>
<dbReference type="Proteomes" id="UP001300745">
    <property type="component" value="Unassembled WGS sequence"/>
</dbReference>
<evidence type="ECO:0000313" key="1">
    <source>
        <dbReference type="EMBL" id="MCX2940700.1"/>
    </source>
</evidence>
<keyword evidence="2" id="KW-1185">Reference proteome</keyword>
<proteinExistence type="predicted"/>
<protein>
    <submittedName>
        <fullName evidence="1">SRPBCC family protein</fullName>
    </submittedName>
</protein>
<dbReference type="InterPro" id="IPR023393">
    <property type="entry name" value="START-like_dom_sf"/>
</dbReference>